<organism evidence="4 5">
    <name type="scientific">Aspergillus uvarum CBS 121591</name>
    <dbReference type="NCBI Taxonomy" id="1448315"/>
    <lineage>
        <taxon>Eukaryota</taxon>
        <taxon>Fungi</taxon>
        <taxon>Dikarya</taxon>
        <taxon>Ascomycota</taxon>
        <taxon>Pezizomycotina</taxon>
        <taxon>Eurotiomycetes</taxon>
        <taxon>Eurotiomycetidae</taxon>
        <taxon>Eurotiales</taxon>
        <taxon>Aspergillaceae</taxon>
        <taxon>Aspergillus</taxon>
        <taxon>Aspergillus subgen. Circumdati</taxon>
    </lineage>
</organism>
<evidence type="ECO:0000313" key="4">
    <source>
        <dbReference type="EMBL" id="PYH86283.1"/>
    </source>
</evidence>
<name>A0A319D5N1_9EURO</name>
<evidence type="ECO:0000256" key="2">
    <source>
        <dbReference type="ARBA" id="ARBA00022603"/>
    </source>
</evidence>
<dbReference type="GeneID" id="37133803"/>
<dbReference type="VEuPathDB" id="FungiDB:BO82DRAFT_273586"/>
<dbReference type="PANTHER" id="PTHR12176">
    <property type="entry name" value="SAM-DEPENDENT METHYLTRANSFERASE SUPERFAMILY PROTEIN"/>
    <property type="match status" value="1"/>
</dbReference>
<comment type="similarity">
    <text evidence="1">Belongs to the methyltransferase superfamily.</text>
</comment>
<dbReference type="AlphaFoldDB" id="A0A319D5N1"/>
<accession>A0A319D5N1</accession>
<dbReference type="GO" id="GO:0032259">
    <property type="term" value="P:methylation"/>
    <property type="evidence" value="ECO:0007669"/>
    <property type="project" value="UniProtKB-KW"/>
</dbReference>
<keyword evidence="3" id="KW-0808">Transferase</keyword>
<keyword evidence="5" id="KW-1185">Reference proteome</keyword>
<dbReference type="SUPFAM" id="SSF53335">
    <property type="entry name" value="S-adenosyl-L-methionine-dependent methyltransferases"/>
    <property type="match status" value="1"/>
</dbReference>
<evidence type="ECO:0008006" key="6">
    <source>
        <dbReference type="Google" id="ProtNLM"/>
    </source>
</evidence>
<dbReference type="Proteomes" id="UP000248340">
    <property type="component" value="Unassembled WGS sequence"/>
</dbReference>
<gene>
    <name evidence="4" type="ORF">BO82DRAFT_273586</name>
</gene>
<dbReference type="GO" id="GO:0008168">
    <property type="term" value="F:methyltransferase activity"/>
    <property type="evidence" value="ECO:0007669"/>
    <property type="project" value="UniProtKB-KW"/>
</dbReference>
<dbReference type="RefSeq" id="XP_025496483.1">
    <property type="nucleotide sequence ID" value="XM_025631062.1"/>
</dbReference>
<dbReference type="InterPro" id="IPR029063">
    <property type="entry name" value="SAM-dependent_MTases_sf"/>
</dbReference>
<dbReference type="STRING" id="1448315.A0A319D5N1"/>
<evidence type="ECO:0000256" key="3">
    <source>
        <dbReference type="ARBA" id="ARBA00022679"/>
    </source>
</evidence>
<dbReference type="OrthoDB" id="411785at2759"/>
<dbReference type="EMBL" id="KZ821677">
    <property type="protein sequence ID" value="PYH86283.1"/>
    <property type="molecule type" value="Genomic_DNA"/>
</dbReference>
<evidence type="ECO:0000256" key="1">
    <source>
        <dbReference type="ARBA" id="ARBA00008361"/>
    </source>
</evidence>
<dbReference type="PANTHER" id="PTHR12176:SF84">
    <property type="entry name" value="METHYLTRANSFERASE DOMAIN-CONTAINING PROTEIN"/>
    <property type="match status" value="1"/>
</dbReference>
<dbReference type="InterPro" id="IPR051419">
    <property type="entry name" value="Lys/N-term_MeTrsfase_sf"/>
</dbReference>
<sequence>MATAGTSRTLTKQTGTPDYDDPVFWDNKFSSGHDVGEWLNPGEPLIDVVMSHLDRRPALDEPAPSPRALHLGPGISKLGSKLCDEFTKRGWCGSQILNVDFSSEAVRIGREMEATKEQSQAMHWMQADLRSWDDVSRTIPYGPFDVVFDKSTSDAIATAAPLTFPPASEASNTCLTIRQIVEESGEITLSPVEVLALHLAPLTRKGAIWATMSYSTMRYDNLPYLARYWNLASRTPLKAPKGETSSFAHTPDVFHWLYILERKC</sequence>
<evidence type="ECO:0000313" key="5">
    <source>
        <dbReference type="Proteomes" id="UP000248340"/>
    </source>
</evidence>
<keyword evidence="2" id="KW-0489">Methyltransferase</keyword>
<reference evidence="4 5" key="1">
    <citation type="submission" date="2016-12" db="EMBL/GenBank/DDBJ databases">
        <title>The genomes of Aspergillus section Nigri reveals drivers in fungal speciation.</title>
        <authorList>
            <consortium name="DOE Joint Genome Institute"/>
            <person name="Vesth T.C."/>
            <person name="Nybo J."/>
            <person name="Theobald S."/>
            <person name="Brandl J."/>
            <person name="Frisvad J.C."/>
            <person name="Nielsen K.F."/>
            <person name="Lyhne E.K."/>
            <person name="Kogle M.E."/>
            <person name="Kuo A."/>
            <person name="Riley R."/>
            <person name="Clum A."/>
            <person name="Nolan M."/>
            <person name="Lipzen A."/>
            <person name="Salamov A."/>
            <person name="Henrissat B."/>
            <person name="Wiebenga A."/>
            <person name="De Vries R.P."/>
            <person name="Grigoriev I.V."/>
            <person name="Mortensen U.H."/>
            <person name="Andersen M.R."/>
            <person name="Baker S.E."/>
        </authorList>
    </citation>
    <scope>NUCLEOTIDE SEQUENCE [LARGE SCALE GENOMIC DNA]</scope>
    <source>
        <strain evidence="4 5">CBS 121591</strain>
    </source>
</reference>
<protein>
    <recommendedName>
        <fullName evidence="6">Methyltransferase domain-containing protein</fullName>
    </recommendedName>
</protein>
<dbReference type="Gene3D" id="3.40.50.150">
    <property type="entry name" value="Vaccinia Virus protein VP39"/>
    <property type="match status" value="1"/>
</dbReference>
<proteinExistence type="inferred from homology"/>